<accession>A0A0C9X7N5</accession>
<evidence type="ECO:0000313" key="2">
    <source>
        <dbReference type="Proteomes" id="UP000054477"/>
    </source>
</evidence>
<reference evidence="2" key="2">
    <citation type="submission" date="2015-01" db="EMBL/GenBank/DDBJ databases">
        <title>Evolutionary Origins and Diversification of the Mycorrhizal Mutualists.</title>
        <authorList>
            <consortium name="DOE Joint Genome Institute"/>
            <consortium name="Mycorrhizal Genomics Consortium"/>
            <person name="Kohler A."/>
            <person name="Kuo A."/>
            <person name="Nagy L.G."/>
            <person name="Floudas D."/>
            <person name="Copeland A."/>
            <person name="Barry K.W."/>
            <person name="Cichocki N."/>
            <person name="Veneault-Fourrey C."/>
            <person name="LaButti K."/>
            <person name="Lindquist E.A."/>
            <person name="Lipzen A."/>
            <person name="Lundell T."/>
            <person name="Morin E."/>
            <person name="Murat C."/>
            <person name="Riley R."/>
            <person name="Ohm R."/>
            <person name="Sun H."/>
            <person name="Tunlid A."/>
            <person name="Henrissat B."/>
            <person name="Grigoriev I.V."/>
            <person name="Hibbett D.S."/>
            <person name="Martin F."/>
        </authorList>
    </citation>
    <scope>NUCLEOTIDE SEQUENCE [LARGE SCALE GENOMIC DNA]</scope>
    <source>
        <strain evidence="2">LaAM-08-1</strain>
    </source>
</reference>
<proteinExistence type="predicted"/>
<dbReference type="HOGENOM" id="CLU_2197379_0_0_1"/>
<keyword evidence="2" id="KW-1185">Reference proteome</keyword>
<name>A0A0C9X7N5_9AGAR</name>
<reference evidence="1 2" key="1">
    <citation type="submission" date="2014-04" db="EMBL/GenBank/DDBJ databases">
        <authorList>
            <consortium name="DOE Joint Genome Institute"/>
            <person name="Kuo A."/>
            <person name="Kohler A."/>
            <person name="Nagy L.G."/>
            <person name="Floudas D."/>
            <person name="Copeland A."/>
            <person name="Barry K.W."/>
            <person name="Cichocki N."/>
            <person name="Veneault-Fourrey C."/>
            <person name="LaButti K."/>
            <person name="Lindquist E.A."/>
            <person name="Lipzen A."/>
            <person name="Lundell T."/>
            <person name="Morin E."/>
            <person name="Murat C."/>
            <person name="Sun H."/>
            <person name="Tunlid A."/>
            <person name="Henrissat B."/>
            <person name="Grigoriev I.V."/>
            <person name="Hibbett D.S."/>
            <person name="Martin F."/>
            <person name="Nordberg H.P."/>
            <person name="Cantor M.N."/>
            <person name="Hua S.X."/>
        </authorList>
    </citation>
    <scope>NUCLEOTIDE SEQUENCE [LARGE SCALE GENOMIC DNA]</scope>
    <source>
        <strain evidence="1 2">LaAM-08-1</strain>
    </source>
</reference>
<dbReference type="AlphaFoldDB" id="A0A0C9X7N5"/>
<gene>
    <name evidence="1" type="ORF">K443DRAFT_681585</name>
</gene>
<sequence length="108" mass="11871">MVLTQTTTTLQLITVHTVFESPPNALPLLFYLLGLAIVLCLPQHNAQPTNATLSRQPPRLLSPNVSHPRPMLQNFDSTHASLPVYQHRLTAEPRTVTPSSLTPLCVLA</sequence>
<evidence type="ECO:0000313" key="1">
    <source>
        <dbReference type="EMBL" id="KIJ97373.1"/>
    </source>
</evidence>
<dbReference type="EMBL" id="KN838695">
    <property type="protein sequence ID" value="KIJ97373.1"/>
    <property type="molecule type" value="Genomic_DNA"/>
</dbReference>
<organism evidence="1 2">
    <name type="scientific">Laccaria amethystina LaAM-08-1</name>
    <dbReference type="NCBI Taxonomy" id="1095629"/>
    <lineage>
        <taxon>Eukaryota</taxon>
        <taxon>Fungi</taxon>
        <taxon>Dikarya</taxon>
        <taxon>Basidiomycota</taxon>
        <taxon>Agaricomycotina</taxon>
        <taxon>Agaricomycetes</taxon>
        <taxon>Agaricomycetidae</taxon>
        <taxon>Agaricales</taxon>
        <taxon>Agaricineae</taxon>
        <taxon>Hydnangiaceae</taxon>
        <taxon>Laccaria</taxon>
    </lineage>
</organism>
<dbReference type="Proteomes" id="UP000054477">
    <property type="component" value="Unassembled WGS sequence"/>
</dbReference>
<protein>
    <submittedName>
        <fullName evidence="1">Uncharacterized protein</fullName>
    </submittedName>
</protein>